<name>A0A0U3Q358_9MICC</name>
<dbReference type="STRING" id="121292.AU252_07825"/>
<feature type="region of interest" description="Disordered" evidence="1">
    <location>
        <begin position="81"/>
        <end position="140"/>
    </location>
</feature>
<dbReference type="Proteomes" id="UP000065151">
    <property type="component" value="Chromosome"/>
</dbReference>
<evidence type="ECO:0000313" key="4">
    <source>
        <dbReference type="Proteomes" id="UP000065151"/>
    </source>
</evidence>
<dbReference type="RefSeq" id="WP_058930229.1">
    <property type="nucleotide sequence ID" value="NZ_CP013747.1"/>
</dbReference>
<evidence type="ECO:0000313" key="3">
    <source>
        <dbReference type="EMBL" id="ALV41070.1"/>
    </source>
</evidence>
<organism evidence="3">
    <name type="scientific">Pseudarthrobacter sulfonivorans</name>
    <dbReference type="NCBI Taxonomy" id="121292"/>
    <lineage>
        <taxon>Bacteria</taxon>
        <taxon>Bacillati</taxon>
        <taxon>Actinomycetota</taxon>
        <taxon>Actinomycetes</taxon>
        <taxon>Micrococcales</taxon>
        <taxon>Micrococcaceae</taxon>
        <taxon>Pseudarthrobacter</taxon>
    </lineage>
</organism>
<gene>
    <name evidence="3" type="ORF">AU252_07825</name>
</gene>
<feature type="domain" description="DUF8083" evidence="2">
    <location>
        <begin position="14"/>
        <end position="340"/>
    </location>
</feature>
<dbReference type="Pfam" id="PF26312">
    <property type="entry name" value="DUF8083"/>
    <property type="match status" value="1"/>
</dbReference>
<dbReference type="EMBL" id="CP013747">
    <property type="protein sequence ID" value="ALV41070.1"/>
    <property type="molecule type" value="Genomic_DNA"/>
</dbReference>
<dbReference type="AlphaFoldDB" id="A0A0U3Q358"/>
<feature type="compositionally biased region" description="Gly residues" evidence="1">
    <location>
        <begin position="117"/>
        <end position="138"/>
    </location>
</feature>
<sequence length="344" mass="36222">MTGNLYRGQAGLPFSSTLRVYEPLEAFPEGQREAIRSAGARTASRAAVENAELLASLGRITRSGGDPFPTGRTDLVRVTSIPGVPPGRTPQPGTSDAGAAAGPGGASGPDAEAGLGAESGLGTGMGAGSGLGPDAGGDGGRDAGSGRVLLYCPSQLVLRAGLAANALMEGIHGPLAEMLIPEEQRDKHQERIDQVKARDGAIRVHTRASTWGIPFSWFSLFMEGDHKDVVESGGRILTVRVWAPITEAMERARYAVAHLALAAPDLDMLDDLAQLTEWLELFHVNSMVELDYGAVADKVYPDESPMDIRLGIECLAEGDMTGAAAAYRRLASRWIPIRQLARAS</sequence>
<dbReference type="KEGG" id="psul:AU252_07825"/>
<protein>
    <recommendedName>
        <fullName evidence="2">DUF8083 domain-containing protein</fullName>
    </recommendedName>
</protein>
<reference evidence="3 4" key="1">
    <citation type="submission" date="2015-12" db="EMBL/GenBank/DDBJ databases">
        <authorList>
            <person name="Shamseldin A."/>
            <person name="Moawad H."/>
            <person name="Abd El-Rahim W.M."/>
            <person name="Sadowsky M.J."/>
        </authorList>
    </citation>
    <scope>NUCLEOTIDE SEQUENCE [LARGE SCALE GENOMIC DNA]</scope>
    <source>
        <strain evidence="3 4">Ar51</strain>
    </source>
</reference>
<evidence type="ECO:0000259" key="2">
    <source>
        <dbReference type="Pfam" id="PF26312"/>
    </source>
</evidence>
<evidence type="ECO:0000256" key="1">
    <source>
        <dbReference type="SAM" id="MobiDB-lite"/>
    </source>
</evidence>
<accession>A0A0U3Q358</accession>
<proteinExistence type="predicted"/>
<dbReference type="InterPro" id="IPR058396">
    <property type="entry name" value="DUF8083"/>
</dbReference>